<feature type="compositionally biased region" description="Low complexity" evidence="9">
    <location>
        <begin position="158"/>
        <end position="186"/>
    </location>
</feature>
<evidence type="ECO:0000259" key="10">
    <source>
        <dbReference type="Pfam" id="PF01850"/>
    </source>
</evidence>
<evidence type="ECO:0000256" key="1">
    <source>
        <dbReference type="ARBA" id="ARBA00001946"/>
    </source>
</evidence>
<evidence type="ECO:0000313" key="11">
    <source>
        <dbReference type="EMBL" id="GAA0611028.1"/>
    </source>
</evidence>
<feature type="binding site" evidence="8">
    <location>
        <position position="100"/>
    </location>
    <ligand>
        <name>Mg(2+)</name>
        <dbReference type="ChEBI" id="CHEBI:18420"/>
    </ligand>
</feature>
<evidence type="ECO:0000256" key="9">
    <source>
        <dbReference type="SAM" id="MobiDB-lite"/>
    </source>
</evidence>
<dbReference type="SUPFAM" id="SSF88723">
    <property type="entry name" value="PIN domain-like"/>
    <property type="match status" value="1"/>
</dbReference>
<dbReference type="EC" id="3.1.-.-" evidence="8"/>
<organism evidence="11 12">
    <name type="scientific">Sporichthya brevicatena</name>
    <dbReference type="NCBI Taxonomy" id="171442"/>
    <lineage>
        <taxon>Bacteria</taxon>
        <taxon>Bacillati</taxon>
        <taxon>Actinomycetota</taxon>
        <taxon>Actinomycetes</taxon>
        <taxon>Sporichthyales</taxon>
        <taxon>Sporichthyaceae</taxon>
        <taxon>Sporichthya</taxon>
    </lineage>
</organism>
<sequence>MSMAGRLYLIDTSALSKAHLAQVRYTLQTLITDRVAATCITVDLAAGYSGRTAADLAAIDARRRDRYLNLEITEDVAERAREVQVQLAEKMQHRSVGILDLLTAAVAEHHDAALLHYHPAFELIASITGQPQLWVAPRGSLEAEEDAKAALTGSNGSSPDAFTAPAATPAGNPLPANAPASAARLPRPTEDPISS</sequence>
<keyword evidence="2 8" id="KW-1277">Toxin-antitoxin system</keyword>
<comment type="caution">
    <text evidence="11">The sequence shown here is derived from an EMBL/GenBank/DDBJ whole genome shotgun (WGS) entry which is preliminary data.</text>
</comment>
<dbReference type="PANTHER" id="PTHR33653">
    <property type="entry name" value="RIBONUCLEASE VAPC2"/>
    <property type="match status" value="1"/>
</dbReference>
<keyword evidence="4 8" id="KW-0479">Metal-binding</keyword>
<evidence type="ECO:0000256" key="8">
    <source>
        <dbReference type="HAMAP-Rule" id="MF_00265"/>
    </source>
</evidence>
<comment type="cofactor">
    <cofactor evidence="1 8">
        <name>Mg(2+)</name>
        <dbReference type="ChEBI" id="CHEBI:18420"/>
    </cofactor>
</comment>
<proteinExistence type="inferred from homology"/>
<dbReference type="Pfam" id="PF01850">
    <property type="entry name" value="PIN"/>
    <property type="match status" value="1"/>
</dbReference>
<evidence type="ECO:0000313" key="12">
    <source>
        <dbReference type="Proteomes" id="UP001500957"/>
    </source>
</evidence>
<dbReference type="InterPro" id="IPR050556">
    <property type="entry name" value="Type_II_TA_system_RNase"/>
</dbReference>
<dbReference type="InterPro" id="IPR002716">
    <property type="entry name" value="PIN_dom"/>
</dbReference>
<keyword evidence="6 8" id="KW-0460">Magnesium</keyword>
<evidence type="ECO:0000256" key="3">
    <source>
        <dbReference type="ARBA" id="ARBA00022722"/>
    </source>
</evidence>
<dbReference type="InterPro" id="IPR029060">
    <property type="entry name" value="PIN-like_dom_sf"/>
</dbReference>
<dbReference type="PANTHER" id="PTHR33653:SF1">
    <property type="entry name" value="RIBONUCLEASE VAPC2"/>
    <property type="match status" value="1"/>
</dbReference>
<keyword evidence="5 8" id="KW-0378">Hydrolase</keyword>
<feature type="region of interest" description="Disordered" evidence="9">
    <location>
        <begin position="145"/>
        <end position="195"/>
    </location>
</feature>
<dbReference type="EMBL" id="BAAAHE010000008">
    <property type="protein sequence ID" value="GAA0611028.1"/>
    <property type="molecule type" value="Genomic_DNA"/>
</dbReference>
<protein>
    <recommendedName>
        <fullName evidence="8">Ribonuclease VapC</fullName>
        <shortName evidence="8">RNase VapC</shortName>
        <ecNumber evidence="8">3.1.-.-</ecNumber>
    </recommendedName>
    <alternativeName>
        <fullName evidence="8">Toxin VapC</fullName>
    </alternativeName>
</protein>
<comment type="function">
    <text evidence="8">Toxic component of a toxin-antitoxin (TA) system. An RNase.</text>
</comment>
<dbReference type="Proteomes" id="UP001500957">
    <property type="component" value="Unassembled WGS sequence"/>
</dbReference>
<evidence type="ECO:0000256" key="4">
    <source>
        <dbReference type="ARBA" id="ARBA00022723"/>
    </source>
</evidence>
<gene>
    <name evidence="8" type="primary">vapC</name>
    <name evidence="11" type="ORF">GCM10009547_11330</name>
</gene>
<dbReference type="Gene3D" id="3.40.50.1010">
    <property type="entry name" value="5'-nuclease"/>
    <property type="match status" value="1"/>
</dbReference>
<reference evidence="12" key="1">
    <citation type="journal article" date="2019" name="Int. J. Syst. Evol. Microbiol.">
        <title>The Global Catalogue of Microorganisms (GCM) 10K type strain sequencing project: providing services to taxonomists for standard genome sequencing and annotation.</title>
        <authorList>
            <consortium name="The Broad Institute Genomics Platform"/>
            <consortium name="The Broad Institute Genome Sequencing Center for Infectious Disease"/>
            <person name="Wu L."/>
            <person name="Ma J."/>
        </authorList>
    </citation>
    <scope>NUCLEOTIDE SEQUENCE [LARGE SCALE GENOMIC DNA]</scope>
    <source>
        <strain evidence="12">JCM 10671</strain>
    </source>
</reference>
<dbReference type="InterPro" id="IPR022907">
    <property type="entry name" value="VapC_family"/>
</dbReference>
<accession>A0ABP3RND1</accession>
<evidence type="ECO:0000256" key="2">
    <source>
        <dbReference type="ARBA" id="ARBA00022649"/>
    </source>
</evidence>
<feature type="domain" description="PIN" evidence="10">
    <location>
        <begin position="8"/>
        <end position="121"/>
    </location>
</feature>
<evidence type="ECO:0000256" key="5">
    <source>
        <dbReference type="ARBA" id="ARBA00022801"/>
    </source>
</evidence>
<name>A0ABP3RND1_9ACTN</name>
<comment type="similarity">
    <text evidence="7 8">Belongs to the PINc/VapC protein family.</text>
</comment>
<feature type="binding site" evidence="8">
    <location>
        <position position="11"/>
    </location>
    <ligand>
        <name>Mg(2+)</name>
        <dbReference type="ChEBI" id="CHEBI:18420"/>
    </ligand>
</feature>
<evidence type="ECO:0000256" key="6">
    <source>
        <dbReference type="ARBA" id="ARBA00022842"/>
    </source>
</evidence>
<keyword evidence="8" id="KW-0800">Toxin</keyword>
<keyword evidence="12" id="KW-1185">Reference proteome</keyword>
<dbReference type="HAMAP" id="MF_00265">
    <property type="entry name" value="VapC_Nob1"/>
    <property type="match status" value="1"/>
</dbReference>
<keyword evidence="3 8" id="KW-0540">Nuclease</keyword>
<evidence type="ECO:0000256" key="7">
    <source>
        <dbReference type="ARBA" id="ARBA00038093"/>
    </source>
</evidence>